<evidence type="ECO:0000313" key="2">
    <source>
        <dbReference type="Proteomes" id="UP001524586"/>
    </source>
</evidence>
<comment type="caution">
    <text evidence="1">The sequence shown here is derived from an EMBL/GenBank/DDBJ whole genome shotgun (WGS) entry which is preliminary data.</text>
</comment>
<gene>
    <name evidence="1" type="ORF">NP596_07820</name>
</gene>
<dbReference type="RefSeq" id="WP_256614744.1">
    <property type="nucleotide sequence ID" value="NZ_JANIBK010000029.1"/>
</dbReference>
<dbReference type="EMBL" id="JANIBK010000029">
    <property type="protein sequence ID" value="MCQ8128362.1"/>
    <property type="molecule type" value="Genomic_DNA"/>
</dbReference>
<keyword evidence="2" id="KW-1185">Reference proteome</keyword>
<sequence length="92" mass="10180">MDGINTNGAGLMAKAGDYTGFAHGLSLANRNAAPVVFRFFNISATLKISSRWHGGGHPVPWRLKFELSSSAIPAEKTFYVNWLEQFYNQALF</sequence>
<proteinExistence type="predicted"/>
<organism evidence="1 2">
    <name type="scientific">Methylomonas rivi</name>
    <dbReference type="NCBI Taxonomy" id="2952226"/>
    <lineage>
        <taxon>Bacteria</taxon>
        <taxon>Pseudomonadati</taxon>
        <taxon>Pseudomonadota</taxon>
        <taxon>Gammaproteobacteria</taxon>
        <taxon>Methylococcales</taxon>
        <taxon>Methylococcaceae</taxon>
        <taxon>Methylomonas</taxon>
    </lineage>
</organism>
<name>A0ABT1U3E6_9GAMM</name>
<dbReference type="Proteomes" id="UP001524586">
    <property type="component" value="Unassembled WGS sequence"/>
</dbReference>
<evidence type="ECO:0000313" key="1">
    <source>
        <dbReference type="EMBL" id="MCQ8128362.1"/>
    </source>
</evidence>
<reference evidence="1 2" key="1">
    <citation type="submission" date="2022-07" db="EMBL/GenBank/DDBJ databases">
        <title>Methylomonas rivi sp. nov., Methylomonas rosea sp. nov., Methylomonas aureus sp. nov. and Methylomonas subterranea sp. nov., four novel methanotrophs isolated from a freshwater creek and the deep terrestrial subsurface.</title>
        <authorList>
            <person name="Abin C."/>
            <person name="Sankaranarayanan K."/>
            <person name="Garner C."/>
            <person name="Sindelar R."/>
            <person name="Kotary K."/>
            <person name="Garner R."/>
            <person name="Barclay S."/>
            <person name="Lawson P."/>
            <person name="Krumholz L."/>
        </authorList>
    </citation>
    <scope>NUCLEOTIDE SEQUENCE [LARGE SCALE GENOMIC DNA]</scope>
    <source>
        <strain evidence="1 2">WSC-6</strain>
    </source>
</reference>
<accession>A0ABT1U3E6</accession>
<protein>
    <submittedName>
        <fullName evidence="1">Uncharacterized protein</fullName>
    </submittedName>
</protein>